<reference evidence="13" key="1">
    <citation type="submission" date="2017-11" db="EMBL/GenBank/DDBJ databases">
        <title>The sensing device of the deep-sea amphipod.</title>
        <authorList>
            <person name="Kobayashi H."/>
            <person name="Nagahama T."/>
            <person name="Arai W."/>
            <person name="Sasagawa Y."/>
            <person name="Umeda M."/>
            <person name="Hayashi T."/>
            <person name="Nikaido I."/>
            <person name="Watanabe H."/>
            <person name="Oguri K."/>
            <person name="Kitazato H."/>
            <person name="Fujioka K."/>
            <person name="Kido Y."/>
            <person name="Takami H."/>
        </authorList>
    </citation>
    <scope>NUCLEOTIDE SEQUENCE</scope>
    <source>
        <tissue evidence="13">Whole body</tissue>
    </source>
</reference>
<name>A0A2P2I0C2_9CRUS</name>
<evidence type="ECO:0000256" key="9">
    <source>
        <dbReference type="ARBA" id="ARBA00049608"/>
    </source>
</evidence>
<evidence type="ECO:0000313" key="13">
    <source>
        <dbReference type="EMBL" id="LAC22365.1"/>
    </source>
</evidence>
<keyword evidence="8" id="KW-0472">Membrane</keyword>
<evidence type="ECO:0000313" key="12">
    <source>
        <dbReference type="EMBL" id="LAB67488.1"/>
    </source>
</evidence>
<keyword evidence="7" id="KW-1133">Transmembrane helix</keyword>
<proteinExistence type="evidence at transcript level"/>
<comment type="similarity">
    <text evidence="2">Belongs to the DDRGK1 family.</text>
</comment>
<dbReference type="InterPro" id="IPR019153">
    <property type="entry name" value="DDRGK_dom-contain"/>
</dbReference>
<protein>
    <recommendedName>
        <fullName evidence="3">DDRGK domain-containing protein 1</fullName>
    </recommendedName>
</protein>
<dbReference type="Gene3D" id="1.10.10.10">
    <property type="entry name" value="Winged helix-like DNA-binding domain superfamily/Winged helix DNA-binding domain"/>
    <property type="match status" value="1"/>
</dbReference>
<evidence type="ECO:0000256" key="11">
    <source>
        <dbReference type="SAM" id="MobiDB-lite"/>
    </source>
</evidence>
<reference evidence="12" key="2">
    <citation type="journal article" date="2018" name="Biosci. Biotechnol. Biochem.">
        <title>Polysaccharide hydrolase of the hadal zone amphipods Hirondellea gigas.</title>
        <authorList>
            <person name="Kobayashi H."/>
            <person name="Nagahama T."/>
            <person name="Arai W."/>
            <person name="Sasagawa Y."/>
            <person name="Umeda M."/>
            <person name="Hayashi T."/>
            <person name="Nikaido I."/>
            <person name="Watanabe H."/>
            <person name="Oguri K."/>
            <person name="Kitazato H."/>
            <person name="Fujioka K."/>
            <person name="Kido Y."/>
            <person name="Takami H."/>
        </authorList>
    </citation>
    <scope>NUCLEOTIDE SEQUENCE</scope>
    <source>
        <tissue evidence="12">Whole body</tissue>
    </source>
</reference>
<comment type="subcellular location">
    <subcellularLocation>
        <location evidence="1">Endoplasmic reticulum membrane</location>
        <topology evidence="1">Single-pass membrane protein</topology>
    </subcellularLocation>
</comment>
<feature type="region of interest" description="Disordered" evidence="11">
    <location>
        <begin position="1"/>
        <end position="67"/>
    </location>
</feature>
<dbReference type="SMART" id="SM01128">
    <property type="entry name" value="DDRGK"/>
    <property type="match status" value="1"/>
</dbReference>
<dbReference type="FunFam" id="1.10.10.10:FF:000143">
    <property type="entry name" value="DDRGK domain-containing protein 1"/>
    <property type="match status" value="1"/>
</dbReference>
<evidence type="ECO:0000256" key="1">
    <source>
        <dbReference type="ARBA" id="ARBA00004389"/>
    </source>
</evidence>
<evidence type="ECO:0000256" key="6">
    <source>
        <dbReference type="ARBA" id="ARBA00022824"/>
    </source>
</evidence>
<evidence type="ECO:0000256" key="7">
    <source>
        <dbReference type="ARBA" id="ARBA00022989"/>
    </source>
</evidence>
<dbReference type="SUPFAM" id="SSF46785">
    <property type="entry name" value="Winged helix' DNA-binding domain"/>
    <property type="match status" value="1"/>
</dbReference>
<dbReference type="EMBL" id="IACT01003114">
    <property type="protein sequence ID" value="LAC22365.1"/>
    <property type="molecule type" value="mRNA"/>
</dbReference>
<comment type="function">
    <text evidence="9">Substrate adapter for ufmylation, the covalent attachment of the ubiquitin-like modifier UFM1 to substrate proteins. Required for ufmylation of Atg9; protects the nervous system during aging, possibly by stabilizing Atg9 and supporting its function.</text>
</comment>
<organism evidence="12">
    <name type="scientific">Hirondellea gigas</name>
    <dbReference type="NCBI Taxonomy" id="1518452"/>
    <lineage>
        <taxon>Eukaryota</taxon>
        <taxon>Metazoa</taxon>
        <taxon>Ecdysozoa</taxon>
        <taxon>Arthropoda</taxon>
        <taxon>Crustacea</taxon>
        <taxon>Multicrustacea</taxon>
        <taxon>Malacostraca</taxon>
        <taxon>Eumalacostraca</taxon>
        <taxon>Peracarida</taxon>
        <taxon>Amphipoda</taxon>
        <taxon>Amphilochidea</taxon>
        <taxon>Lysianassida</taxon>
        <taxon>Lysianassidira</taxon>
        <taxon>Lysianassoidea</taxon>
        <taxon>Lysianassidae</taxon>
        <taxon>Hirondellea</taxon>
    </lineage>
</organism>
<feature type="compositionally biased region" description="Basic residues" evidence="11">
    <location>
        <begin position="1"/>
        <end position="15"/>
    </location>
</feature>
<evidence type="ECO:0000256" key="3">
    <source>
        <dbReference type="ARBA" id="ARBA00018218"/>
    </source>
</evidence>
<evidence type="ECO:0000256" key="10">
    <source>
        <dbReference type="ARBA" id="ARBA00049687"/>
    </source>
</evidence>
<keyword evidence="5" id="KW-0833">Ubl conjugation pathway</keyword>
<evidence type="ECO:0000256" key="5">
    <source>
        <dbReference type="ARBA" id="ARBA00022786"/>
    </source>
</evidence>
<evidence type="ECO:0000256" key="4">
    <source>
        <dbReference type="ARBA" id="ARBA00022692"/>
    </source>
</evidence>
<comment type="subunit">
    <text evidence="10">Interacts with Atg9; the interaction is transient.</text>
</comment>
<dbReference type="Pfam" id="PF09756">
    <property type="entry name" value="DDRGK"/>
    <property type="match status" value="1"/>
</dbReference>
<dbReference type="AlphaFoldDB" id="A0A2P2I0C2"/>
<sequence>MPNFKIGKKKAAKLHAKAEKREHRLAEIREREQKKERDAIKADEDKKKEEEEAAEEQIRGEEERKIQEERKLKEQEEYENMKAMFTVEDSGFDVNVDEDAEKDLLKEFVDFIKREKVVVLEELAARFRLKTQAVINRVNELQANGTLTGVLDDRGKFIYISRTELESIAVFIKQRGRVTLAELAEASGTLVSLTPDTADTAEHVTARSLAT</sequence>
<dbReference type="PANTHER" id="PTHR48176:SF1">
    <property type="entry name" value="DDRGK DOMAIN-CONTAINING PROTEIN 1"/>
    <property type="match status" value="1"/>
</dbReference>
<feature type="compositionally biased region" description="Basic and acidic residues" evidence="11">
    <location>
        <begin position="16"/>
        <end position="67"/>
    </location>
</feature>
<evidence type="ECO:0000256" key="2">
    <source>
        <dbReference type="ARBA" id="ARBA00009829"/>
    </source>
</evidence>
<dbReference type="InterPro" id="IPR036388">
    <property type="entry name" value="WH-like_DNA-bd_sf"/>
</dbReference>
<keyword evidence="6" id="KW-0256">Endoplasmic reticulum</keyword>
<keyword evidence="4" id="KW-0812">Transmembrane</keyword>
<dbReference type="PANTHER" id="PTHR48176">
    <property type="entry name" value="DDRGK DOMAIN-CONTAINING PROTEIN 1"/>
    <property type="match status" value="1"/>
</dbReference>
<dbReference type="InterPro" id="IPR050899">
    <property type="entry name" value="DDRGK_domain-containing"/>
</dbReference>
<dbReference type="GO" id="GO:0005789">
    <property type="term" value="C:endoplasmic reticulum membrane"/>
    <property type="evidence" value="ECO:0007669"/>
    <property type="project" value="UniProtKB-SubCell"/>
</dbReference>
<dbReference type="GO" id="GO:0044389">
    <property type="term" value="F:ubiquitin-like protein ligase binding"/>
    <property type="evidence" value="ECO:0007669"/>
    <property type="project" value="TreeGrafter"/>
</dbReference>
<accession>A0A2P2I0C2</accession>
<dbReference type="InterPro" id="IPR036390">
    <property type="entry name" value="WH_DNA-bd_sf"/>
</dbReference>
<dbReference type="EMBL" id="IACF01001809">
    <property type="protein sequence ID" value="LAB67488.1"/>
    <property type="molecule type" value="mRNA"/>
</dbReference>
<evidence type="ECO:0000256" key="8">
    <source>
        <dbReference type="ARBA" id="ARBA00023136"/>
    </source>
</evidence>